<protein>
    <submittedName>
        <fullName evidence="2">Uncharacterized protein</fullName>
    </submittedName>
</protein>
<evidence type="ECO:0000256" key="1">
    <source>
        <dbReference type="SAM" id="MobiDB-lite"/>
    </source>
</evidence>
<accession>A0A7S1EUL7</accession>
<name>A0A7S1EUL7_9RHOD</name>
<evidence type="ECO:0000313" key="2">
    <source>
        <dbReference type="EMBL" id="CAD8825615.1"/>
    </source>
</evidence>
<sequence length="269" mass="29640">METEGPGKTPGRPADRSVREHFGFSTDGPDVDINSNVPRVLPTRRDIRATCLYCKRAAKENNNPTELPTILNRTRNLYRHLKDCPHAIAFGIRVKALTGDRYIITDDMTDTELPSGNVVNELNNATANVGKGKGSSKVNADELRTKIMEFGFKYRLPHGWFDDELFKAILGATNPAVVKVLPSIVGKIEKTENGSGGFAVDRMWVLMERLEKTRGQLEACESENTVEKSRLELLTKALESELDKLMTEFPDEVASAAVASGAGTNAMET</sequence>
<reference evidence="2" key="1">
    <citation type="submission" date="2021-01" db="EMBL/GenBank/DDBJ databases">
        <authorList>
            <person name="Corre E."/>
            <person name="Pelletier E."/>
            <person name="Niang G."/>
            <person name="Scheremetjew M."/>
            <person name="Finn R."/>
            <person name="Kale V."/>
            <person name="Holt S."/>
            <person name="Cochrane G."/>
            <person name="Meng A."/>
            <person name="Brown T."/>
            <person name="Cohen L."/>
        </authorList>
    </citation>
    <scope>NUCLEOTIDE SEQUENCE</scope>
    <source>
        <strain evidence="2">CCMP3278</strain>
    </source>
</reference>
<dbReference type="EMBL" id="HBFP01013847">
    <property type="protein sequence ID" value="CAD8825615.1"/>
    <property type="molecule type" value="Transcribed_RNA"/>
</dbReference>
<gene>
    <name evidence="2" type="ORF">TOLI1172_LOCUS10015</name>
</gene>
<organism evidence="2">
    <name type="scientific">Timspurckia oligopyrenoides</name>
    <dbReference type="NCBI Taxonomy" id="708627"/>
    <lineage>
        <taxon>Eukaryota</taxon>
        <taxon>Rhodophyta</taxon>
        <taxon>Bangiophyceae</taxon>
        <taxon>Porphyridiales</taxon>
        <taxon>Porphyridiaceae</taxon>
        <taxon>Timspurckia</taxon>
    </lineage>
</organism>
<proteinExistence type="predicted"/>
<feature type="compositionally biased region" description="Basic and acidic residues" evidence="1">
    <location>
        <begin position="13"/>
        <end position="22"/>
    </location>
</feature>
<dbReference type="AlphaFoldDB" id="A0A7S1EUL7"/>
<feature type="region of interest" description="Disordered" evidence="1">
    <location>
        <begin position="1"/>
        <end position="28"/>
    </location>
</feature>